<proteinExistence type="inferred from homology"/>
<dbReference type="InterPro" id="IPR036719">
    <property type="entry name" value="Neuro-gated_channel_TM_sf"/>
</dbReference>
<comment type="subcellular location">
    <subcellularLocation>
        <location evidence="2">Cell membrane</location>
    </subcellularLocation>
    <subcellularLocation>
        <location evidence="1">Membrane</location>
        <topology evidence="1">Multi-pass membrane protein</topology>
    </subcellularLocation>
</comment>
<protein>
    <submittedName>
        <fullName evidence="15">Ig-like domain-containing protein</fullName>
    </submittedName>
</protein>
<evidence type="ECO:0000313" key="14">
    <source>
        <dbReference type="Proteomes" id="UP000492821"/>
    </source>
</evidence>
<dbReference type="InterPro" id="IPR038050">
    <property type="entry name" value="Neuro_actylchol_rec"/>
</dbReference>
<dbReference type="CDD" id="cd19062">
    <property type="entry name" value="LGIC_TM_GluCl"/>
    <property type="match status" value="1"/>
</dbReference>
<evidence type="ECO:0000256" key="11">
    <source>
        <dbReference type="RuleBase" id="RU000687"/>
    </source>
</evidence>
<evidence type="ECO:0000256" key="10">
    <source>
        <dbReference type="ARBA" id="ARBA00023303"/>
    </source>
</evidence>
<dbReference type="SUPFAM" id="SSF90112">
    <property type="entry name" value="Neurotransmitter-gated ion-channel transmembrane pore"/>
    <property type="match status" value="1"/>
</dbReference>
<feature type="chain" id="PRO_5029032104" evidence="11">
    <location>
        <begin position="20"/>
        <end position="465"/>
    </location>
</feature>
<dbReference type="PROSITE" id="PS00236">
    <property type="entry name" value="NEUROTR_ION_CHANNEL"/>
    <property type="match status" value="1"/>
</dbReference>
<evidence type="ECO:0000256" key="9">
    <source>
        <dbReference type="ARBA" id="ARBA00023136"/>
    </source>
</evidence>
<dbReference type="Pfam" id="PF02932">
    <property type="entry name" value="Neur_chan_memb"/>
    <property type="match status" value="1"/>
</dbReference>
<dbReference type="WBParaSite" id="Pan_g17723.t1">
    <property type="protein sequence ID" value="Pan_g17723.t1"/>
    <property type="gene ID" value="Pan_g17723"/>
</dbReference>
<keyword evidence="4" id="KW-1003">Cell membrane</keyword>
<keyword evidence="10 11" id="KW-0407">Ion channel</keyword>
<evidence type="ECO:0000313" key="15">
    <source>
        <dbReference type="WBParaSite" id="Pan_g17723.t1"/>
    </source>
</evidence>
<dbReference type="InterPro" id="IPR044721">
    <property type="entry name" value="GluCl_TM"/>
</dbReference>
<dbReference type="Pfam" id="PF02931">
    <property type="entry name" value="Neur_chan_LBD"/>
    <property type="match status" value="1"/>
</dbReference>
<dbReference type="Proteomes" id="UP000492821">
    <property type="component" value="Unassembled WGS sequence"/>
</dbReference>
<evidence type="ECO:0000256" key="5">
    <source>
        <dbReference type="ARBA" id="ARBA00022692"/>
    </source>
</evidence>
<name>A0A7E4V846_PANRE</name>
<dbReference type="PRINTS" id="PR00253">
    <property type="entry name" value="GABAARECEPTR"/>
</dbReference>
<feature type="domain" description="Neurotransmitter-gated ion-channel transmembrane" evidence="13">
    <location>
        <begin position="264"/>
        <end position="363"/>
    </location>
</feature>
<organism evidence="14 15">
    <name type="scientific">Panagrellus redivivus</name>
    <name type="common">Microworm</name>
    <dbReference type="NCBI Taxonomy" id="6233"/>
    <lineage>
        <taxon>Eukaryota</taxon>
        <taxon>Metazoa</taxon>
        <taxon>Ecdysozoa</taxon>
        <taxon>Nematoda</taxon>
        <taxon>Chromadorea</taxon>
        <taxon>Rhabditida</taxon>
        <taxon>Tylenchina</taxon>
        <taxon>Panagrolaimomorpha</taxon>
        <taxon>Panagrolaimoidea</taxon>
        <taxon>Panagrolaimidae</taxon>
        <taxon>Panagrellus</taxon>
    </lineage>
</organism>
<accession>A0A7E4V846</accession>
<keyword evidence="14" id="KW-1185">Reference proteome</keyword>
<dbReference type="InterPro" id="IPR006202">
    <property type="entry name" value="Neur_chan_lig-bd"/>
</dbReference>
<keyword evidence="9 11" id="KW-0472">Membrane</keyword>
<dbReference type="CDD" id="cd18993">
    <property type="entry name" value="LGIC_ECD_GluCl"/>
    <property type="match status" value="1"/>
</dbReference>
<reference evidence="15" key="2">
    <citation type="submission" date="2020-10" db="UniProtKB">
        <authorList>
            <consortium name="WormBaseParasite"/>
        </authorList>
    </citation>
    <scope>IDENTIFICATION</scope>
</reference>
<keyword evidence="8 11" id="KW-0406">Ion transport</keyword>
<comment type="similarity">
    <text evidence="11">Belongs to the ligand-gated ion channel (TC 1.A.9) family.</text>
</comment>
<dbReference type="NCBIfam" id="TIGR00860">
    <property type="entry name" value="LIC"/>
    <property type="match status" value="1"/>
</dbReference>
<dbReference type="PRINTS" id="PR00252">
    <property type="entry name" value="NRIONCHANNEL"/>
</dbReference>
<dbReference type="InterPro" id="IPR006201">
    <property type="entry name" value="Neur_channel"/>
</dbReference>
<evidence type="ECO:0000259" key="13">
    <source>
        <dbReference type="Pfam" id="PF02932"/>
    </source>
</evidence>
<dbReference type="GO" id="GO:0005886">
    <property type="term" value="C:plasma membrane"/>
    <property type="evidence" value="ECO:0007669"/>
    <property type="project" value="UniProtKB-SubCell"/>
</dbReference>
<keyword evidence="6 11" id="KW-0732">Signal</keyword>
<dbReference type="FunFam" id="2.70.170.10:FF:000038">
    <property type="entry name" value="Glutamate-gated chloride channel alpha"/>
    <property type="match status" value="1"/>
</dbReference>
<evidence type="ECO:0000256" key="3">
    <source>
        <dbReference type="ARBA" id="ARBA00022448"/>
    </source>
</evidence>
<dbReference type="InterPro" id="IPR006029">
    <property type="entry name" value="Neurotrans-gated_channel_TM"/>
</dbReference>
<dbReference type="GO" id="GO:0004888">
    <property type="term" value="F:transmembrane signaling receptor activity"/>
    <property type="evidence" value="ECO:0007669"/>
    <property type="project" value="InterPro"/>
</dbReference>
<evidence type="ECO:0000259" key="12">
    <source>
        <dbReference type="Pfam" id="PF02931"/>
    </source>
</evidence>
<dbReference type="AlphaFoldDB" id="A0A7E4V846"/>
<dbReference type="InterPro" id="IPR036734">
    <property type="entry name" value="Neur_chan_lig-bd_sf"/>
</dbReference>
<dbReference type="PANTHER" id="PTHR18945">
    <property type="entry name" value="NEUROTRANSMITTER GATED ION CHANNEL"/>
    <property type="match status" value="1"/>
</dbReference>
<evidence type="ECO:0000256" key="7">
    <source>
        <dbReference type="ARBA" id="ARBA00022989"/>
    </source>
</evidence>
<dbReference type="InterPro" id="IPR006028">
    <property type="entry name" value="GABAA/Glycine_rcpt"/>
</dbReference>
<evidence type="ECO:0000256" key="6">
    <source>
        <dbReference type="ARBA" id="ARBA00022729"/>
    </source>
</evidence>
<keyword evidence="5 11" id="KW-0812">Transmembrane</keyword>
<feature type="signal peptide" evidence="11">
    <location>
        <begin position="1"/>
        <end position="19"/>
    </location>
</feature>
<feature type="transmembrane region" description="Helical" evidence="11">
    <location>
        <begin position="257"/>
        <end position="281"/>
    </location>
</feature>
<dbReference type="InterPro" id="IPR018000">
    <property type="entry name" value="Neurotransmitter_ion_chnl_CS"/>
</dbReference>
<keyword evidence="7 11" id="KW-1133">Transmembrane helix</keyword>
<evidence type="ECO:0000256" key="8">
    <source>
        <dbReference type="ARBA" id="ARBA00023065"/>
    </source>
</evidence>
<sequence>MATLVAVSILLLLITAALSRSNGLRVNESFAQVYPDAQDQVILQELLRTYDQRVRPPPTHPENGTGPVLVKVNILVRMISKIDVVNMEYSMQITFREQWKDDRLAFRNLSFPTYPKFLTVPHVKNNVWTPDSFFPTEKSAHRHMIDTENMFLRIYADGTVLYSVRLSLTLSCPMHLQLYPLDIQRCDFDLISYAHTTKDIVYEWDTAGDPVQLKAGVGSDLPNFHLEKIDTGHECTSHTNTGSYGCLRMRLKLSRLFSYYVIQLYIPTSMIVVVSWVSFWIDQRSTAGRVALGTLTMTTMTTVQSSINGKLPPVSYIKLVDIWLHTCQAFVFGALLEYAIVAYIDSNYKPSTATTRKQLRKSQKREQMLEETEFYQPPCTCGIGGELPLWKSFQARNWAPDPDVMPLRPQKSLRQRLRGYFVKPDYLPAKIDYYARLCTPLMFVVFNFVYWSSCAYLTSKKWHED</sequence>
<dbReference type="GO" id="GO:0005230">
    <property type="term" value="F:extracellular ligand-gated monoatomic ion channel activity"/>
    <property type="evidence" value="ECO:0007669"/>
    <property type="project" value="InterPro"/>
</dbReference>
<evidence type="ECO:0000256" key="2">
    <source>
        <dbReference type="ARBA" id="ARBA00004236"/>
    </source>
</evidence>
<feature type="transmembrane region" description="Helical" evidence="11">
    <location>
        <begin position="433"/>
        <end position="451"/>
    </location>
</feature>
<reference evidence="14" key="1">
    <citation type="journal article" date="2013" name="Genetics">
        <title>The draft genome and transcriptome of Panagrellus redivivus are shaped by the harsh demands of a free-living lifestyle.</title>
        <authorList>
            <person name="Srinivasan J."/>
            <person name="Dillman A.R."/>
            <person name="Macchietto M.G."/>
            <person name="Heikkinen L."/>
            <person name="Lakso M."/>
            <person name="Fracchia K.M."/>
            <person name="Antoshechkin I."/>
            <person name="Mortazavi A."/>
            <person name="Wong G."/>
            <person name="Sternberg P.W."/>
        </authorList>
    </citation>
    <scope>NUCLEOTIDE SEQUENCE [LARGE SCALE GENOMIC DNA]</scope>
    <source>
        <strain evidence="14">MT8872</strain>
    </source>
</reference>
<evidence type="ECO:0000256" key="4">
    <source>
        <dbReference type="ARBA" id="ARBA00022475"/>
    </source>
</evidence>
<dbReference type="SUPFAM" id="SSF63712">
    <property type="entry name" value="Nicotinic receptor ligand binding domain-like"/>
    <property type="match status" value="1"/>
</dbReference>
<dbReference type="Gene3D" id="1.20.58.390">
    <property type="entry name" value="Neurotransmitter-gated ion-channel transmembrane domain"/>
    <property type="match status" value="1"/>
</dbReference>
<dbReference type="Gene3D" id="2.70.170.10">
    <property type="entry name" value="Neurotransmitter-gated ion-channel ligand-binding domain"/>
    <property type="match status" value="1"/>
</dbReference>
<feature type="domain" description="Neurotransmitter-gated ion-channel ligand-binding" evidence="12">
    <location>
        <begin position="42"/>
        <end position="250"/>
    </location>
</feature>
<keyword evidence="3 11" id="KW-0813">Transport</keyword>
<evidence type="ECO:0000256" key="1">
    <source>
        <dbReference type="ARBA" id="ARBA00004141"/>
    </source>
</evidence>
<comment type="caution">
    <text evidence="11">Lacks conserved residue(s) required for the propagation of feature annotation.</text>
</comment>